<protein>
    <submittedName>
        <fullName evidence="2">Uncharacterized protein</fullName>
    </submittedName>
</protein>
<feature type="compositionally biased region" description="Basic residues" evidence="1">
    <location>
        <begin position="16"/>
        <end position="25"/>
    </location>
</feature>
<evidence type="ECO:0000256" key="1">
    <source>
        <dbReference type="SAM" id="MobiDB-lite"/>
    </source>
</evidence>
<reference evidence="2 3" key="1">
    <citation type="submission" date="2019-01" db="EMBL/GenBank/DDBJ databases">
        <authorList>
            <person name="Sayadi A."/>
        </authorList>
    </citation>
    <scope>NUCLEOTIDE SEQUENCE [LARGE SCALE GENOMIC DNA]</scope>
</reference>
<proteinExistence type="predicted"/>
<dbReference type="AlphaFoldDB" id="A0A653CZN3"/>
<dbReference type="EMBL" id="CAACVG010009450">
    <property type="protein sequence ID" value="VEN53342.1"/>
    <property type="molecule type" value="Genomic_DNA"/>
</dbReference>
<accession>A0A653CZN3</accession>
<evidence type="ECO:0000313" key="3">
    <source>
        <dbReference type="Proteomes" id="UP000410492"/>
    </source>
</evidence>
<dbReference type="Proteomes" id="UP000410492">
    <property type="component" value="Unassembled WGS sequence"/>
</dbReference>
<feature type="region of interest" description="Disordered" evidence="1">
    <location>
        <begin position="16"/>
        <end position="56"/>
    </location>
</feature>
<gene>
    <name evidence="2" type="ORF">CALMAC_LOCUS13165</name>
</gene>
<name>A0A653CZN3_CALMS</name>
<keyword evidence="3" id="KW-1185">Reference proteome</keyword>
<evidence type="ECO:0000313" key="2">
    <source>
        <dbReference type="EMBL" id="VEN53342.1"/>
    </source>
</evidence>
<sequence>MRLLLRCAHSSCWRALKTRRSRRTTKPATARPPSPRRQPAATGIHRPPRANTSRTSAALNTATAISEEVFTDSIILEVTISEVEVAKNTGTTTSTKKKQSPW</sequence>
<organism evidence="2 3">
    <name type="scientific">Callosobruchus maculatus</name>
    <name type="common">Southern cowpea weevil</name>
    <name type="synonym">Pulse bruchid</name>
    <dbReference type="NCBI Taxonomy" id="64391"/>
    <lineage>
        <taxon>Eukaryota</taxon>
        <taxon>Metazoa</taxon>
        <taxon>Ecdysozoa</taxon>
        <taxon>Arthropoda</taxon>
        <taxon>Hexapoda</taxon>
        <taxon>Insecta</taxon>
        <taxon>Pterygota</taxon>
        <taxon>Neoptera</taxon>
        <taxon>Endopterygota</taxon>
        <taxon>Coleoptera</taxon>
        <taxon>Polyphaga</taxon>
        <taxon>Cucujiformia</taxon>
        <taxon>Chrysomeloidea</taxon>
        <taxon>Chrysomelidae</taxon>
        <taxon>Bruchinae</taxon>
        <taxon>Bruchini</taxon>
        <taxon>Callosobruchus</taxon>
    </lineage>
</organism>